<dbReference type="InterPro" id="IPR012337">
    <property type="entry name" value="RNaseH-like_sf"/>
</dbReference>
<accession>B0DHB4</accession>
<organism evidence="2">
    <name type="scientific">Laccaria bicolor (strain S238N-H82 / ATCC MYA-4686)</name>
    <name type="common">Bicoloured deceiver</name>
    <name type="synonym">Laccaria laccata var. bicolor</name>
    <dbReference type="NCBI Taxonomy" id="486041"/>
    <lineage>
        <taxon>Eukaryota</taxon>
        <taxon>Fungi</taxon>
        <taxon>Dikarya</taxon>
        <taxon>Basidiomycota</taxon>
        <taxon>Agaricomycotina</taxon>
        <taxon>Agaricomycetes</taxon>
        <taxon>Agaricomycetidae</taxon>
        <taxon>Agaricales</taxon>
        <taxon>Agaricineae</taxon>
        <taxon>Hydnangiaceae</taxon>
        <taxon>Laccaria</taxon>
    </lineage>
</organism>
<dbReference type="RefSeq" id="XP_001883271.1">
    <property type="nucleotide sequence ID" value="XM_001883236.1"/>
</dbReference>
<sequence length="582" mass="65425">MERLLPAEEARAFAEDVQWLEGRNNLTYLMDGWDDSQRRSIYGCMIAEVSEFPVVLGLEELTGIRGTTDNLVKVANKAIAKKSLDPKAIIAVCTDNPTMMLAFRRKWTNQHSWILAIHCFMHSINTIIGKIVSYPSVKKTITSNSQIVSFFNSSHYWGGQLEKICKENGVTRGLKTNTESRFYALILQALSVREHKISLMTLCVQDDAQQSQGGLTAVSKDVLATIFDVQRWQLTDQLIRVCKPLVDIIGDVESRDASLANCMLQLIWAHRQIKKLPHIPGDDSHFLRHAQKIVNAQFHEMNTDIHWLTLFLHPLCRKLAISNSPHSRKLDDAYKISLGIVLHWGWTKEMVTKLAADVKAYFHAQAPFQGGKGDRRDWWKSLLVNVTYHPLKAMAVKLFSIVPHAAEVKQFFSNLGGVQSVKRSRLTVSHMETLGMLWNHYTRQLHEAALAAGKSMCRKHAHMHTQPDGGIDVGQAEDLVKAFNWTPLPPNFNANLEGLEESTEEELDEELEKIGSLTPMGEGDGLDTTIPMEEVFDTSHLDSIRAGNAPLAIDEELNLHIENAGPRDKWDAASLMRSLGVS</sequence>
<dbReference type="SUPFAM" id="SSF53098">
    <property type="entry name" value="Ribonuclease H-like"/>
    <property type="match status" value="1"/>
</dbReference>
<protein>
    <submittedName>
        <fullName evidence="1">Predicted protein</fullName>
    </submittedName>
</protein>
<dbReference type="GeneID" id="6079018"/>
<name>B0DHB4_LACBS</name>
<reference evidence="1 2" key="1">
    <citation type="journal article" date="2008" name="Nature">
        <title>The genome of Laccaria bicolor provides insights into mycorrhizal symbiosis.</title>
        <authorList>
            <person name="Martin F."/>
            <person name="Aerts A."/>
            <person name="Ahren D."/>
            <person name="Brun A."/>
            <person name="Danchin E.G.J."/>
            <person name="Duchaussoy F."/>
            <person name="Gibon J."/>
            <person name="Kohler A."/>
            <person name="Lindquist E."/>
            <person name="Pereda V."/>
            <person name="Salamov A."/>
            <person name="Shapiro H.J."/>
            <person name="Wuyts J."/>
            <person name="Blaudez D."/>
            <person name="Buee M."/>
            <person name="Brokstein P."/>
            <person name="Canbaeck B."/>
            <person name="Cohen D."/>
            <person name="Courty P.E."/>
            <person name="Coutinho P.M."/>
            <person name="Delaruelle C."/>
            <person name="Detter J.C."/>
            <person name="Deveau A."/>
            <person name="DiFazio S."/>
            <person name="Duplessis S."/>
            <person name="Fraissinet-Tachet L."/>
            <person name="Lucic E."/>
            <person name="Frey-Klett P."/>
            <person name="Fourrey C."/>
            <person name="Feussner I."/>
            <person name="Gay G."/>
            <person name="Grimwood J."/>
            <person name="Hoegger P.J."/>
            <person name="Jain P."/>
            <person name="Kilaru S."/>
            <person name="Labbe J."/>
            <person name="Lin Y.C."/>
            <person name="Legue V."/>
            <person name="Le Tacon F."/>
            <person name="Marmeisse R."/>
            <person name="Melayah D."/>
            <person name="Montanini B."/>
            <person name="Muratet M."/>
            <person name="Nehls U."/>
            <person name="Niculita-Hirzel H."/>
            <person name="Oudot-Le Secq M.P."/>
            <person name="Peter M."/>
            <person name="Quesneville H."/>
            <person name="Rajashekar B."/>
            <person name="Reich M."/>
            <person name="Rouhier N."/>
            <person name="Schmutz J."/>
            <person name="Yin T."/>
            <person name="Chalot M."/>
            <person name="Henrissat B."/>
            <person name="Kuees U."/>
            <person name="Lucas S."/>
            <person name="Van de Peer Y."/>
            <person name="Podila G.K."/>
            <person name="Polle A."/>
            <person name="Pukkila P.J."/>
            <person name="Richardson P.M."/>
            <person name="Rouze P."/>
            <person name="Sanders I.R."/>
            <person name="Stajich J.E."/>
            <person name="Tunlid A."/>
            <person name="Tuskan G."/>
            <person name="Grigoriev I.V."/>
        </authorList>
    </citation>
    <scope>NUCLEOTIDE SEQUENCE [LARGE SCALE GENOMIC DNA]</scope>
    <source>
        <strain evidence="2">S238N-H82 / ATCC MYA-4686</strain>
    </source>
</reference>
<dbReference type="Proteomes" id="UP000001194">
    <property type="component" value="Unassembled WGS sequence"/>
</dbReference>
<gene>
    <name evidence="1" type="ORF">LACBIDRAFT_302213</name>
</gene>
<dbReference type="HOGENOM" id="CLU_033558_0_0_1"/>
<evidence type="ECO:0000313" key="1">
    <source>
        <dbReference type="EMBL" id="EDR05983.1"/>
    </source>
</evidence>
<keyword evidence="2" id="KW-1185">Reference proteome</keyword>
<dbReference type="InParanoid" id="B0DHB4"/>
<proteinExistence type="predicted"/>
<dbReference type="AlphaFoldDB" id="B0DHB4"/>
<evidence type="ECO:0000313" key="2">
    <source>
        <dbReference type="Proteomes" id="UP000001194"/>
    </source>
</evidence>
<dbReference type="KEGG" id="lbc:LACBIDRAFT_302213"/>
<dbReference type="OrthoDB" id="3226942at2759"/>
<dbReference type="EMBL" id="DS547110">
    <property type="protein sequence ID" value="EDR05983.1"/>
    <property type="molecule type" value="Genomic_DNA"/>
</dbReference>